<protein>
    <recommendedName>
        <fullName evidence="3">DUF4258 domain-containing protein</fullName>
    </recommendedName>
</protein>
<proteinExistence type="predicted"/>
<dbReference type="Proteomes" id="UP001501337">
    <property type="component" value="Unassembled WGS sequence"/>
</dbReference>
<reference evidence="2" key="1">
    <citation type="journal article" date="2019" name="Int. J. Syst. Evol. Microbiol.">
        <title>The Global Catalogue of Microorganisms (GCM) 10K type strain sequencing project: providing services to taxonomists for standard genome sequencing and annotation.</title>
        <authorList>
            <consortium name="The Broad Institute Genomics Platform"/>
            <consortium name="The Broad Institute Genome Sequencing Center for Infectious Disease"/>
            <person name="Wu L."/>
            <person name="Ma J."/>
        </authorList>
    </citation>
    <scope>NUCLEOTIDE SEQUENCE [LARGE SCALE GENOMIC DNA]</scope>
    <source>
        <strain evidence="2">JCM 17555</strain>
    </source>
</reference>
<name>A0ABP7P9P8_9GAMM</name>
<evidence type="ECO:0008006" key="3">
    <source>
        <dbReference type="Google" id="ProtNLM"/>
    </source>
</evidence>
<sequence>MILNRIAKLVASDEVRISAHGYDELAEDDLSVRDILDGVKSAVAVEEYPEFPKGQSVLALQQDGSGNPVHVVWGIPKGRDTPAVLITAYRPSTTRWDSTFLRRLK</sequence>
<evidence type="ECO:0000313" key="1">
    <source>
        <dbReference type="EMBL" id="GAA3962056.1"/>
    </source>
</evidence>
<accession>A0ABP7P9P8</accession>
<evidence type="ECO:0000313" key="2">
    <source>
        <dbReference type="Proteomes" id="UP001501337"/>
    </source>
</evidence>
<dbReference type="EMBL" id="BAABBO010000009">
    <property type="protein sequence ID" value="GAA3962056.1"/>
    <property type="molecule type" value="Genomic_DNA"/>
</dbReference>
<dbReference type="Pfam" id="PF14076">
    <property type="entry name" value="DUF4258"/>
    <property type="match status" value="1"/>
</dbReference>
<keyword evidence="2" id="KW-1185">Reference proteome</keyword>
<dbReference type="InterPro" id="IPR025354">
    <property type="entry name" value="DUF4258"/>
</dbReference>
<dbReference type="RefSeq" id="WP_344805876.1">
    <property type="nucleotide sequence ID" value="NZ_BAABBO010000009.1"/>
</dbReference>
<gene>
    <name evidence="1" type="ORF">GCM10022278_20100</name>
</gene>
<comment type="caution">
    <text evidence="1">The sequence shown here is derived from an EMBL/GenBank/DDBJ whole genome shotgun (WGS) entry which is preliminary data.</text>
</comment>
<organism evidence="1 2">
    <name type="scientific">Allohahella marinimesophila</name>
    <dbReference type="NCBI Taxonomy" id="1054972"/>
    <lineage>
        <taxon>Bacteria</taxon>
        <taxon>Pseudomonadati</taxon>
        <taxon>Pseudomonadota</taxon>
        <taxon>Gammaproteobacteria</taxon>
        <taxon>Oceanospirillales</taxon>
        <taxon>Hahellaceae</taxon>
        <taxon>Allohahella</taxon>
    </lineage>
</organism>